<dbReference type="InterPro" id="IPR035940">
    <property type="entry name" value="CAP_sf"/>
</dbReference>
<feature type="signal peptide" evidence="1">
    <location>
        <begin position="1"/>
        <end position="18"/>
    </location>
</feature>
<dbReference type="Gene3D" id="3.40.33.10">
    <property type="entry name" value="CAP"/>
    <property type="match status" value="1"/>
</dbReference>
<name>A0A4R4EAP4_9BACT</name>
<gene>
    <name evidence="3" type="ORF">E0486_01060</name>
</gene>
<dbReference type="Proteomes" id="UP000295164">
    <property type="component" value="Unassembled WGS sequence"/>
</dbReference>
<evidence type="ECO:0000313" key="3">
    <source>
        <dbReference type="EMBL" id="TCZ74925.1"/>
    </source>
</evidence>
<dbReference type="PANTHER" id="PTHR10334">
    <property type="entry name" value="CYSTEINE-RICH SECRETORY PROTEIN-RELATED"/>
    <property type="match status" value="1"/>
</dbReference>
<dbReference type="SMART" id="SM00198">
    <property type="entry name" value="SCP"/>
    <property type="match status" value="1"/>
</dbReference>
<dbReference type="PROSITE" id="PS01009">
    <property type="entry name" value="CRISP_1"/>
    <property type="match status" value="1"/>
</dbReference>
<evidence type="ECO:0000313" key="4">
    <source>
        <dbReference type="Proteomes" id="UP000295164"/>
    </source>
</evidence>
<dbReference type="InterPro" id="IPR018244">
    <property type="entry name" value="Allrgn_V5/Tpx1_CS"/>
</dbReference>
<accession>A0A4R4EAP4</accession>
<keyword evidence="4" id="KW-1185">Reference proteome</keyword>
<feature type="domain" description="SCP" evidence="2">
    <location>
        <begin position="30"/>
        <end position="169"/>
    </location>
</feature>
<comment type="caution">
    <text evidence="3">The sequence shown here is derived from an EMBL/GenBank/DDBJ whole genome shotgun (WGS) entry which is preliminary data.</text>
</comment>
<protein>
    <recommendedName>
        <fullName evidence="2">SCP domain-containing protein</fullName>
    </recommendedName>
</protein>
<dbReference type="InterPro" id="IPR014044">
    <property type="entry name" value="CAP_dom"/>
</dbReference>
<dbReference type="EMBL" id="SKFH01000001">
    <property type="protein sequence ID" value="TCZ74925.1"/>
    <property type="molecule type" value="Genomic_DNA"/>
</dbReference>
<dbReference type="Pfam" id="PF00188">
    <property type="entry name" value="CAP"/>
    <property type="match status" value="1"/>
</dbReference>
<evidence type="ECO:0000259" key="2">
    <source>
        <dbReference type="SMART" id="SM00198"/>
    </source>
</evidence>
<dbReference type="OrthoDB" id="9794228at2"/>
<dbReference type="InterPro" id="IPR001283">
    <property type="entry name" value="CRISP-related"/>
</dbReference>
<dbReference type="SUPFAM" id="SSF55797">
    <property type="entry name" value="PR-1-like"/>
    <property type="match status" value="1"/>
</dbReference>
<organism evidence="3 4">
    <name type="scientific">Flaviaesturariibacter aridisoli</name>
    <dbReference type="NCBI Taxonomy" id="2545761"/>
    <lineage>
        <taxon>Bacteria</taxon>
        <taxon>Pseudomonadati</taxon>
        <taxon>Bacteroidota</taxon>
        <taxon>Chitinophagia</taxon>
        <taxon>Chitinophagales</taxon>
        <taxon>Chitinophagaceae</taxon>
        <taxon>Flaviaestuariibacter</taxon>
    </lineage>
</organism>
<evidence type="ECO:0000256" key="1">
    <source>
        <dbReference type="SAM" id="SignalP"/>
    </source>
</evidence>
<keyword evidence="1" id="KW-0732">Signal</keyword>
<feature type="chain" id="PRO_5020372045" description="SCP domain-containing protein" evidence="1">
    <location>
        <begin position="19"/>
        <end position="173"/>
    </location>
</feature>
<reference evidence="3 4" key="1">
    <citation type="submission" date="2019-03" db="EMBL/GenBank/DDBJ databases">
        <authorList>
            <person name="Kim M.K.M."/>
        </authorList>
    </citation>
    <scope>NUCLEOTIDE SEQUENCE [LARGE SCALE GENOMIC DNA]</scope>
    <source>
        <strain evidence="3 4">17J68-15</strain>
    </source>
</reference>
<dbReference type="GO" id="GO:0005576">
    <property type="term" value="C:extracellular region"/>
    <property type="evidence" value="ECO:0007669"/>
    <property type="project" value="InterPro"/>
</dbReference>
<dbReference type="PRINTS" id="PR00837">
    <property type="entry name" value="V5TPXLIKE"/>
</dbReference>
<dbReference type="RefSeq" id="WP_131850280.1">
    <property type="nucleotide sequence ID" value="NZ_SKFH01000001.1"/>
</dbReference>
<sequence length="173" mass="18817">MKKLLSLLLAIAALPAGAQIRSTGSAIPPAEAQAALDFHNGIRAEVGTAPLRWSQSLSAYAQAWAQEQADRGCNMQHRPAGGAWAQQYGENLFWGNGRYFDATDAAKAWYGEKKDFVYGPVTATNFSKVGHYTQMIWSASTELGMGAARCRNGAWIIVANYSPRGNFLDVKPY</sequence>
<proteinExistence type="predicted"/>
<dbReference type="AlphaFoldDB" id="A0A4R4EAP4"/>